<name>A0A068TAI2_NEOGA</name>
<dbReference type="HOGENOM" id="CLU_128596_4_1_5"/>
<dbReference type="AlphaFoldDB" id="A0A068TAI2"/>
<protein>
    <submittedName>
        <fullName evidence="3">Probable urease-associated protein</fullName>
    </submittedName>
</protein>
<evidence type="ECO:0000256" key="1">
    <source>
        <dbReference type="SAM" id="SignalP"/>
    </source>
</evidence>
<dbReference type="PANTHER" id="PTHR39176">
    <property type="entry name" value="PERIPLASMIC PROTEIN-RELATED"/>
    <property type="match status" value="1"/>
</dbReference>
<dbReference type="Proteomes" id="UP000028186">
    <property type="component" value="Chromosome I"/>
</dbReference>
<keyword evidence="1" id="KW-0732">Signal</keyword>
<proteinExistence type="predicted"/>
<dbReference type="Gene3D" id="1.20.1270.180">
    <property type="match status" value="1"/>
</dbReference>
<evidence type="ECO:0000259" key="2">
    <source>
        <dbReference type="Pfam" id="PF07007"/>
    </source>
</evidence>
<evidence type="ECO:0000313" key="4">
    <source>
        <dbReference type="Proteomes" id="UP000028186"/>
    </source>
</evidence>
<dbReference type="EMBL" id="HG938355">
    <property type="protein sequence ID" value="CDN55066.1"/>
    <property type="molecule type" value="Genomic_DNA"/>
</dbReference>
<feature type="chain" id="PRO_5001653797" evidence="1">
    <location>
        <begin position="22"/>
        <end position="137"/>
    </location>
</feature>
<reference evidence="4" key="1">
    <citation type="journal article" date="2014" name="BMC Genomics">
        <title>Genome sequencing of two Neorhizobium galegae strains reveals a noeT gene responsible for the unusual acetylation of the nodulation factors.</title>
        <authorList>
            <person name="Osterman J."/>
            <person name="Marsh J."/>
            <person name="Laine P.K."/>
            <person name="Zeng Z."/>
            <person name="Alatalo E."/>
            <person name="Sullivan J.T."/>
            <person name="Young J.P."/>
            <person name="Thomas-Oates J."/>
            <person name="Paulin L."/>
            <person name="Lindstrom K."/>
        </authorList>
    </citation>
    <scope>NUCLEOTIDE SEQUENCE [LARGE SCALE GENOMIC DNA]</scope>
    <source>
        <strain evidence="4">HAMBI 1141</strain>
    </source>
</reference>
<accession>A0A068TAI2</accession>
<evidence type="ECO:0000313" key="3">
    <source>
        <dbReference type="EMBL" id="CDN55066.1"/>
    </source>
</evidence>
<feature type="domain" description="Lysozyme inhibitor LprI-like N-terminal" evidence="2">
    <location>
        <begin position="28"/>
        <end position="128"/>
    </location>
</feature>
<feature type="signal peptide" evidence="1">
    <location>
        <begin position="1"/>
        <end position="21"/>
    </location>
</feature>
<gene>
    <name evidence="3" type="ORF">RG1141_CH27290</name>
</gene>
<dbReference type="eggNOG" id="COG3755">
    <property type="taxonomic scope" value="Bacteria"/>
</dbReference>
<dbReference type="PANTHER" id="PTHR39176:SF1">
    <property type="entry name" value="PERIPLASMIC PROTEIN"/>
    <property type="match status" value="1"/>
</dbReference>
<dbReference type="Pfam" id="PF07007">
    <property type="entry name" value="LprI"/>
    <property type="match status" value="1"/>
</dbReference>
<dbReference type="KEGG" id="ngl:RG1141_CH27290"/>
<organism evidence="3 4">
    <name type="scientific">Neorhizobium galegae bv. officinalis bv. officinalis str. HAMBI 1141</name>
    <dbReference type="NCBI Taxonomy" id="1028801"/>
    <lineage>
        <taxon>Bacteria</taxon>
        <taxon>Pseudomonadati</taxon>
        <taxon>Pseudomonadota</taxon>
        <taxon>Alphaproteobacteria</taxon>
        <taxon>Hyphomicrobiales</taxon>
        <taxon>Rhizobiaceae</taxon>
        <taxon>Rhizobium/Agrobacterium group</taxon>
        <taxon>Neorhizobium</taxon>
    </lineage>
</organism>
<sequence length="137" mass="14912">MKPALAFSAAFMPLLALPAAGQEPKANCKNPQTQLEMNICSQRDYEAADKALNAQYQTTRKAMKKWDADSSADLKGAEDALVKAQRAWVAYRDAQCISSGFQAHGGSMEPMLISGCQADLTRKRIAELKELTEAMGN</sequence>
<dbReference type="InterPro" id="IPR009739">
    <property type="entry name" value="LprI-like_N"/>
</dbReference>
<dbReference type="PATRIC" id="fig|1028801.3.peg.2779"/>